<reference evidence="6" key="2">
    <citation type="submission" date="2025-09" db="UniProtKB">
        <authorList>
            <consortium name="Ensembl"/>
        </authorList>
    </citation>
    <scope>IDENTIFICATION</scope>
</reference>
<feature type="chain" id="PRO_5034572883" description="Thyroglobulin type-1 domain-containing protein" evidence="4">
    <location>
        <begin position="22"/>
        <end position="316"/>
    </location>
</feature>
<dbReference type="PANTHER" id="PTHR14168">
    <property type="entry name" value="TUMOR-ASSOCIATED CALCIUM SIGNAL TRANSDUCER"/>
    <property type="match status" value="1"/>
</dbReference>
<dbReference type="Pfam" id="PF00086">
    <property type="entry name" value="Thyroglobulin_1"/>
    <property type="match status" value="1"/>
</dbReference>
<evidence type="ECO:0000256" key="1">
    <source>
        <dbReference type="ARBA" id="ARBA00023157"/>
    </source>
</evidence>
<dbReference type="Proteomes" id="UP000694569">
    <property type="component" value="Unplaced"/>
</dbReference>
<keyword evidence="3" id="KW-1133">Transmembrane helix</keyword>
<dbReference type="InterPro" id="IPR000716">
    <property type="entry name" value="Thyroglobulin_1"/>
</dbReference>
<keyword evidence="7" id="KW-1185">Reference proteome</keyword>
<feature type="transmembrane region" description="Helical" evidence="3">
    <location>
        <begin position="262"/>
        <end position="287"/>
    </location>
</feature>
<reference evidence="6" key="1">
    <citation type="submission" date="2025-08" db="UniProtKB">
        <authorList>
            <consortium name="Ensembl"/>
        </authorList>
    </citation>
    <scope>IDENTIFICATION</scope>
</reference>
<dbReference type="Pfam" id="PF21283">
    <property type="entry name" value="EPCAM-Trop-2_C"/>
    <property type="match status" value="1"/>
</dbReference>
<keyword evidence="3" id="KW-0812">Transmembrane</keyword>
<comment type="caution">
    <text evidence="2">Lacks conserved residue(s) required for the propagation of feature annotation.</text>
</comment>
<dbReference type="PROSITE" id="PS51162">
    <property type="entry name" value="THYROGLOBULIN_1_2"/>
    <property type="match status" value="1"/>
</dbReference>
<evidence type="ECO:0000256" key="2">
    <source>
        <dbReference type="PROSITE-ProRule" id="PRU00500"/>
    </source>
</evidence>
<dbReference type="InterPro" id="IPR036857">
    <property type="entry name" value="Thyroglobulin_1_sf"/>
</dbReference>
<name>A0A8C5MEX0_9ANUR</name>
<proteinExistence type="predicted"/>
<protein>
    <recommendedName>
        <fullName evidence="5">Thyroglobulin type-1 domain-containing protein</fullName>
    </recommendedName>
</protein>
<dbReference type="SUPFAM" id="SSF57610">
    <property type="entry name" value="Thyroglobulin type-1 domain"/>
    <property type="match status" value="1"/>
</dbReference>
<organism evidence="6 7">
    <name type="scientific">Leptobrachium leishanense</name>
    <name type="common">Leishan spiny toad</name>
    <dbReference type="NCBI Taxonomy" id="445787"/>
    <lineage>
        <taxon>Eukaryota</taxon>
        <taxon>Metazoa</taxon>
        <taxon>Chordata</taxon>
        <taxon>Craniata</taxon>
        <taxon>Vertebrata</taxon>
        <taxon>Euteleostomi</taxon>
        <taxon>Amphibia</taxon>
        <taxon>Batrachia</taxon>
        <taxon>Anura</taxon>
        <taxon>Pelobatoidea</taxon>
        <taxon>Megophryidae</taxon>
        <taxon>Leptobrachium</taxon>
    </lineage>
</organism>
<keyword evidence="4" id="KW-0732">Signal</keyword>
<dbReference type="Ensembl" id="ENSLLET00000014166.1">
    <property type="protein sequence ID" value="ENSLLEP00000013636.1"/>
    <property type="gene ID" value="ENSLLEG00000008597.1"/>
</dbReference>
<keyword evidence="1" id="KW-1015">Disulfide bond</keyword>
<dbReference type="PROSITE" id="PS00484">
    <property type="entry name" value="THYROGLOBULIN_1_1"/>
    <property type="match status" value="1"/>
</dbReference>
<evidence type="ECO:0000313" key="6">
    <source>
        <dbReference type="Ensembl" id="ENSLLEP00000013636.1"/>
    </source>
</evidence>
<dbReference type="InterPro" id="IPR049420">
    <property type="entry name" value="EPCAM-Trop-2_C"/>
</dbReference>
<evidence type="ECO:0000313" key="7">
    <source>
        <dbReference type="Proteomes" id="UP000694569"/>
    </source>
</evidence>
<dbReference type="GO" id="GO:0016020">
    <property type="term" value="C:membrane"/>
    <property type="evidence" value="ECO:0007669"/>
    <property type="project" value="InterPro"/>
</dbReference>
<evidence type="ECO:0000256" key="4">
    <source>
        <dbReference type="SAM" id="SignalP"/>
    </source>
</evidence>
<dbReference type="OrthoDB" id="8953056at2759"/>
<feature type="signal peptide" evidence="4">
    <location>
        <begin position="1"/>
        <end position="21"/>
    </location>
</feature>
<feature type="domain" description="Thyroglobulin type-1" evidence="5">
    <location>
        <begin position="62"/>
        <end position="135"/>
    </location>
</feature>
<evidence type="ECO:0000259" key="5">
    <source>
        <dbReference type="PROSITE" id="PS51162"/>
    </source>
</evidence>
<evidence type="ECO:0000256" key="3">
    <source>
        <dbReference type="SAM" id="Phobius"/>
    </source>
</evidence>
<dbReference type="AlphaFoldDB" id="A0A8C5MEX0"/>
<dbReference type="Gene3D" id="4.10.800.10">
    <property type="entry name" value="Thyroglobulin type-1"/>
    <property type="match status" value="1"/>
</dbReference>
<keyword evidence="3" id="KW-0472">Membrane</keyword>
<dbReference type="InterPro" id="IPR043406">
    <property type="entry name" value="EPCAM/Trop-2"/>
</dbReference>
<dbReference type="SMART" id="SM00211">
    <property type="entry name" value="TY"/>
    <property type="match status" value="1"/>
</dbReference>
<dbReference type="PANTHER" id="PTHR14168:SF4">
    <property type="entry name" value="EPITHELIAL CELL ADHESION MOLECULE PRECURSOR"/>
    <property type="match status" value="1"/>
</dbReference>
<dbReference type="GeneTree" id="ENSGT00390000018245"/>
<dbReference type="CDD" id="cd00191">
    <property type="entry name" value="TY"/>
    <property type="match status" value="1"/>
</dbReference>
<accession>A0A8C5MEX0</accession>
<sequence length="316" mass="35225">LARGCSLSGTALVCFLLVTHAQSHYCTCPTHVAGLCSGIQPNCECKIFIASDLVPVDCTKLIPKCLLMKKRSRDLMRSRRRKPQNVLIYNDGLYNPDCEGNGRFKARQCNKMGTCWCVNSAGVRRTDKGDGNWTCQELVRTFRVVIQIARNSTDAVPDTDLKKAIEDTITDRYKLPIKYVTSIEFEGPLIYVNLKQNSSEVATNDVDIADVAFYMENDIKGDPFLPPDDPFQILVDGKNIGFKEPLIFYIDEKDHEISMKRLTAGVIAVAVVVGLAIVAGIIVMVLASQKKGRCERAEVDKMNEMQNRRSDPSLPL</sequence>